<dbReference type="InterPro" id="IPR004000">
    <property type="entry name" value="Actin"/>
</dbReference>
<comment type="similarity">
    <text evidence="1">Belongs to the actin family.</text>
</comment>
<dbReference type="SUPFAM" id="SSF81383">
    <property type="entry name" value="F-box domain"/>
    <property type="match status" value="1"/>
</dbReference>
<protein>
    <recommendedName>
        <fullName evidence="3">F-box domain-containing protein</fullName>
    </recommendedName>
</protein>
<dbReference type="EMBL" id="RWGY01000031">
    <property type="protein sequence ID" value="TVU16488.1"/>
    <property type="molecule type" value="Genomic_DNA"/>
</dbReference>
<dbReference type="InterPro" id="IPR036047">
    <property type="entry name" value="F-box-like_dom_sf"/>
</dbReference>
<evidence type="ECO:0000256" key="1">
    <source>
        <dbReference type="RuleBase" id="RU000487"/>
    </source>
</evidence>
<keyword evidence="2" id="KW-0732">Signal</keyword>
<feature type="signal peptide" evidence="2">
    <location>
        <begin position="1"/>
        <end position="19"/>
    </location>
</feature>
<evidence type="ECO:0000313" key="5">
    <source>
        <dbReference type="Proteomes" id="UP000324897"/>
    </source>
</evidence>
<dbReference type="Gene3D" id="3.90.640.10">
    <property type="entry name" value="Actin, Chain A, domain 4"/>
    <property type="match status" value="1"/>
</dbReference>
<dbReference type="SMART" id="SM00256">
    <property type="entry name" value="FBOX"/>
    <property type="match status" value="1"/>
</dbReference>
<gene>
    <name evidence="4" type="ORF">EJB05_40056</name>
</gene>
<evidence type="ECO:0000256" key="2">
    <source>
        <dbReference type="SAM" id="SignalP"/>
    </source>
</evidence>
<name>A0A5J9U023_9POAL</name>
<dbReference type="PROSITE" id="PS50181">
    <property type="entry name" value="FBOX"/>
    <property type="match status" value="1"/>
</dbReference>
<feature type="chain" id="PRO_5023905251" description="F-box domain-containing protein" evidence="2">
    <location>
        <begin position="20"/>
        <end position="493"/>
    </location>
</feature>
<evidence type="ECO:0000259" key="3">
    <source>
        <dbReference type="PROSITE" id="PS50181"/>
    </source>
</evidence>
<sequence>MATLLRRVWCSVLARAAAGAAPDAAGASPRGRHAPPVEYHGALSLGALDALPTDVLAQILRLLGPFEAARSCTVCRAWRVLASDNGLWAFFLRLGPEPWDLVVFAETHLAAGPAPHPWLYYDSTPQLSFKQIYGLREVVPGSVIVDGGSGYCKYGWSKYAAPSGRCATFMEFGNIESPMYARLRHFFQTIYTRHCTDDANWMQVKPANQPIIVVLPLCHSDDTESARASRKQYEETLYSVLFDMNVPAVCAVDQAVLALYASKRTSGIVVHIGFNVTSVVPIFQGRVMYEIGVETVGQGALKLTGLLKELMQRRNVSCESLYTVRAIKEVKFVYAADYEAELHKDTHASCEIDGEGWFTLSEERFKTTEILFQPHMGGMRAMGLHKAVSLCMDHCYNSEVVGDDSWYKTVVLAGGSACFPGLPERLEKELHQLLPSYISEGIRVLPPAFGTDSGWFGAKMIGNVSTFTEVWCVKKKQFRNKIRRNGPSFVNTW</sequence>
<evidence type="ECO:0000313" key="4">
    <source>
        <dbReference type="EMBL" id="TVU16488.1"/>
    </source>
</evidence>
<dbReference type="Gene3D" id="1.20.1280.50">
    <property type="match status" value="1"/>
</dbReference>
<feature type="domain" description="F-box" evidence="3">
    <location>
        <begin position="45"/>
        <end position="91"/>
    </location>
</feature>
<dbReference type="AlphaFoldDB" id="A0A5J9U023"/>
<reference evidence="4 5" key="1">
    <citation type="journal article" date="2019" name="Sci. Rep.">
        <title>A high-quality genome of Eragrostis curvula grass provides insights into Poaceae evolution and supports new strategies to enhance forage quality.</title>
        <authorList>
            <person name="Carballo J."/>
            <person name="Santos B.A.C.M."/>
            <person name="Zappacosta D."/>
            <person name="Garbus I."/>
            <person name="Selva J.P."/>
            <person name="Gallo C.A."/>
            <person name="Diaz A."/>
            <person name="Albertini E."/>
            <person name="Caccamo M."/>
            <person name="Echenique V."/>
        </authorList>
    </citation>
    <scope>NUCLEOTIDE SEQUENCE [LARGE SCALE GENOMIC DNA]</scope>
    <source>
        <strain evidence="5">cv. Victoria</strain>
        <tissue evidence="4">Leaf</tissue>
    </source>
</reference>
<dbReference type="Gene3D" id="3.30.420.40">
    <property type="match status" value="2"/>
</dbReference>
<dbReference type="Proteomes" id="UP000324897">
    <property type="component" value="Unassembled WGS sequence"/>
</dbReference>
<proteinExistence type="inferred from homology"/>
<organism evidence="4 5">
    <name type="scientific">Eragrostis curvula</name>
    <name type="common">weeping love grass</name>
    <dbReference type="NCBI Taxonomy" id="38414"/>
    <lineage>
        <taxon>Eukaryota</taxon>
        <taxon>Viridiplantae</taxon>
        <taxon>Streptophyta</taxon>
        <taxon>Embryophyta</taxon>
        <taxon>Tracheophyta</taxon>
        <taxon>Spermatophyta</taxon>
        <taxon>Magnoliopsida</taxon>
        <taxon>Liliopsida</taxon>
        <taxon>Poales</taxon>
        <taxon>Poaceae</taxon>
        <taxon>PACMAD clade</taxon>
        <taxon>Chloridoideae</taxon>
        <taxon>Eragrostideae</taxon>
        <taxon>Eragrostidinae</taxon>
        <taxon>Eragrostis</taxon>
    </lineage>
</organism>
<dbReference type="CDD" id="cd13396">
    <property type="entry name" value="ASKHA_NBD_AtArp8-like"/>
    <property type="match status" value="1"/>
</dbReference>
<dbReference type="Gramene" id="TVU16488">
    <property type="protein sequence ID" value="TVU16488"/>
    <property type="gene ID" value="EJB05_40056"/>
</dbReference>
<dbReference type="PANTHER" id="PTHR11937">
    <property type="entry name" value="ACTIN"/>
    <property type="match status" value="1"/>
</dbReference>
<comment type="caution">
    <text evidence="4">The sequence shown here is derived from an EMBL/GenBank/DDBJ whole genome shotgun (WGS) entry which is preliminary data.</text>
</comment>
<dbReference type="SUPFAM" id="SSF53067">
    <property type="entry name" value="Actin-like ATPase domain"/>
    <property type="match status" value="2"/>
</dbReference>
<dbReference type="InterPro" id="IPR001810">
    <property type="entry name" value="F-box_dom"/>
</dbReference>
<dbReference type="InterPro" id="IPR043129">
    <property type="entry name" value="ATPase_NBD"/>
</dbReference>
<accession>A0A5J9U023</accession>
<dbReference type="SMART" id="SM00268">
    <property type="entry name" value="ACTIN"/>
    <property type="match status" value="1"/>
</dbReference>
<keyword evidence="5" id="KW-1185">Reference proteome</keyword>
<feature type="non-terminal residue" evidence="4">
    <location>
        <position position="1"/>
    </location>
</feature>
<dbReference type="Pfam" id="PF12937">
    <property type="entry name" value="F-box-like"/>
    <property type="match status" value="1"/>
</dbReference>
<dbReference type="Pfam" id="PF00022">
    <property type="entry name" value="Actin"/>
    <property type="match status" value="2"/>
</dbReference>
<dbReference type="OrthoDB" id="7340501at2759"/>